<dbReference type="EMBL" id="CAAIJW010000004">
    <property type="protein sequence ID" value="VHD04475.1"/>
    <property type="molecule type" value="Genomic_DNA"/>
</dbReference>
<protein>
    <submittedName>
        <fullName evidence="2">Uncharacterized protein</fullName>
    </submittedName>
</protein>
<keyword evidence="1" id="KW-1133">Transmembrane helix</keyword>
<feature type="transmembrane region" description="Helical" evidence="1">
    <location>
        <begin position="46"/>
        <end position="71"/>
    </location>
</feature>
<sequence length="75" mass="8175">MDNKKLLITGKILLAILYIIVLFAVCVLAAMAFLSLFGSKLLDVDFFTLFLSDGIFKGGLMLGIVFFLVVLDASI</sequence>
<keyword evidence="1" id="KW-0472">Membrane</keyword>
<reference evidence="2 3" key="1">
    <citation type="submission" date="2019-04" db="EMBL/GenBank/DDBJ databases">
        <authorList>
            <consortium name="Pathogen Informatics"/>
        </authorList>
    </citation>
    <scope>NUCLEOTIDE SEQUENCE [LARGE SCALE GENOMIC DNA]</scope>
    <source>
        <strain evidence="2 3">K36395</strain>
    </source>
</reference>
<evidence type="ECO:0000313" key="3">
    <source>
        <dbReference type="Proteomes" id="UP000353394"/>
    </source>
</evidence>
<dbReference type="Proteomes" id="UP000353394">
    <property type="component" value="Unassembled WGS sequence"/>
</dbReference>
<evidence type="ECO:0000313" key="2">
    <source>
        <dbReference type="EMBL" id="VHD04475.1"/>
    </source>
</evidence>
<feature type="transmembrane region" description="Helical" evidence="1">
    <location>
        <begin position="12"/>
        <end position="34"/>
    </location>
</feature>
<gene>
    <name evidence="2" type="ORF">SAMEA1711581_00731</name>
</gene>
<comment type="caution">
    <text evidence="2">The sequence shown here is derived from an EMBL/GenBank/DDBJ whole genome shotgun (WGS) entry which is preliminary data.</text>
</comment>
<dbReference type="AlphaFoldDB" id="A0A8B6J0P2"/>
<proteinExistence type="predicted"/>
<keyword evidence="1" id="KW-0812">Transmembrane</keyword>
<name>A0A8B6J0P2_STRPY</name>
<evidence type="ECO:0000256" key="1">
    <source>
        <dbReference type="SAM" id="Phobius"/>
    </source>
</evidence>
<accession>A0A8B6J0P2</accession>
<dbReference type="RefSeq" id="WP_000368981.1">
    <property type="nucleotide sequence ID" value="NZ_CAAHRJ010000003.1"/>
</dbReference>
<organism evidence="2 3">
    <name type="scientific">Streptococcus pyogenes</name>
    <dbReference type="NCBI Taxonomy" id="1314"/>
    <lineage>
        <taxon>Bacteria</taxon>
        <taxon>Bacillati</taxon>
        <taxon>Bacillota</taxon>
        <taxon>Bacilli</taxon>
        <taxon>Lactobacillales</taxon>
        <taxon>Streptococcaceae</taxon>
        <taxon>Streptococcus</taxon>
    </lineage>
</organism>